<sequence>MTSGCTYVKGLYGGKTAPAKAVPTATAPVLYAPERHYTADISAARAYVGTQLPASQRMALIDVRDATEYRLGHPEGARHLPYPRIYQQCQPHPSGAPQAQIRSDDGSQCRYGVVPGSEVRQDAAAFWQAVQEALPYKDAPVAVLCRTGACAADVANLLARPDLLVDKGLAGKGYQTVYAIREGFVGEPMVAVEAASGKVLSTDKKGEKFTHPAGKQTFYSATPVALDVNQDGQITQADWSGWRNFLGLPYVLSMQPNLLNEAAQNYYDKP</sequence>
<dbReference type="PROSITE" id="PS50206">
    <property type="entry name" value="RHODANESE_3"/>
    <property type="match status" value="1"/>
</dbReference>
<protein>
    <submittedName>
        <fullName evidence="2">Rhodanese-like domain-containing protein</fullName>
    </submittedName>
</protein>
<dbReference type="RefSeq" id="WP_370892681.1">
    <property type="nucleotide sequence ID" value="NZ_JBGJLR010000012.1"/>
</dbReference>
<dbReference type="InterPro" id="IPR036873">
    <property type="entry name" value="Rhodanese-like_dom_sf"/>
</dbReference>
<name>A0ABV4IDW3_9BURK</name>
<comment type="caution">
    <text evidence="2">The sequence shown here is derived from an EMBL/GenBank/DDBJ whole genome shotgun (WGS) entry which is preliminary data.</text>
</comment>
<feature type="domain" description="Rhodanese" evidence="1">
    <location>
        <begin position="54"/>
        <end position="160"/>
    </location>
</feature>
<proteinExistence type="predicted"/>
<dbReference type="Pfam" id="PF00581">
    <property type="entry name" value="Rhodanese"/>
    <property type="match status" value="1"/>
</dbReference>
<dbReference type="InterPro" id="IPR001763">
    <property type="entry name" value="Rhodanese-like_dom"/>
</dbReference>
<reference evidence="2 3" key="1">
    <citation type="submission" date="2024-08" db="EMBL/GenBank/DDBJ databases">
        <authorList>
            <person name="Feng Z."/>
            <person name="Ronholm J."/>
        </authorList>
    </citation>
    <scope>NUCLEOTIDE SEQUENCE [LARGE SCALE GENOMIC DNA]</scope>
    <source>
        <strain evidence="2 3">4-AB0-8</strain>
    </source>
</reference>
<evidence type="ECO:0000313" key="3">
    <source>
        <dbReference type="Proteomes" id="UP001567350"/>
    </source>
</evidence>
<dbReference type="CDD" id="cd00158">
    <property type="entry name" value="RHOD"/>
    <property type="match status" value="1"/>
</dbReference>
<dbReference type="InterPro" id="IPR018247">
    <property type="entry name" value="EF_Hand_1_Ca_BS"/>
</dbReference>
<dbReference type="SUPFAM" id="SSF52821">
    <property type="entry name" value="Rhodanese/Cell cycle control phosphatase"/>
    <property type="match status" value="1"/>
</dbReference>
<gene>
    <name evidence="2" type="ORF">ACBP88_11315</name>
</gene>
<dbReference type="PROSITE" id="PS00018">
    <property type="entry name" value="EF_HAND_1"/>
    <property type="match status" value="1"/>
</dbReference>
<dbReference type="EMBL" id="JBGJLR010000012">
    <property type="protein sequence ID" value="MEZ2740026.1"/>
    <property type="molecule type" value="Genomic_DNA"/>
</dbReference>
<organism evidence="2 3">
    <name type="scientific">Comamonas jiangduensis</name>
    <dbReference type="NCBI Taxonomy" id="1194168"/>
    <lineage>
        <taxon>Bacteria</taxon>
        <taxon>Pseudomonadati</taxon>
        <taxon>Pseudomonadota</taxon>
        <taxon>Betaproteobacteria</taxon>
        <taxon>Burkholderiales</taxon>
        <taxon>Comamonadaceae</taxon>
        <taxon>Comamonas</taxon>
    </lineage>
</organism>
<evidence type="ECO:0000259" key="1">
    <source>
        <dbReference type="PROSITE" id="PS50206"/>
    </source>
</evidence>
<keyword evidence="3" id="KW-1185">Reference proteome</keyword>
<evidence type="ECO:0000313" key="2">
    <source>
        <dbReference type="EMBL" id="MEZ2740026.1"/>
    </source>
</evidence>
<accession>A0ABV4IDW3</accession>
<dbReference type="Proteomes" id="UP001567350">
    <property type="component" value="Unassembled WGS sequence"/>
</dbReference>
<dbReference type="SMART" id="SM00450">
    <property type="entry name" value="RHOD"/>
    <property type="match status" value="1"/>
</dbReference>
<dbReference type="Gene3D" id="3.40.250.10">
    <property type="entry name" value="Rhodanese-like domain"/>
    <property type="match status" value="1"/>
</dbReference>